<comment type="caution">
    <text evidence="2">The sequence shown here is derived from an EMBL/GenBank/DDBJ whole genome shotgun (WGS) entry which is preliminary data.</text>
</comment>
<accession>Q0EZT2</accession>
<dbReference type="AlphaFoldDB" id="Q0EZT2"/>
<evidence type="ECO:0000313" key="3">
    <source>
        <dbReference type="Proteomes" id="UP000005297"/>
    </source>
</evidence>
<gene>
    <name evidence="2" type="ORF">SPV1_09663</name>
</gene>
<dbReference type="InParanoid" id="Q0EZT2"/>
<keyword evidence="1" id="KW-0732">Signal</keyword>
<feature type="chain" id="PRO_5004171415" evidence="1">
    <location>
        <begin position="21"/>
        <end position="199"/>
    </location>
</feature>
<organism evidence="2 3">
    <name type="scientific">Mariprofundus ferrooxydans PV-1</name>
    <dbReference type="NCBI Taxonomy" id="314345"/>
    <lineage>
        <taxon>Bacteria</taxon>
        <taxon>Pseudomonadati</taxon>
        <taxon>Pseudomonadota</taxon>
        <taxon>Candidatius Mariprofundia</taxon>
        <taxon>Mariprofundales</taxon>
        <taxon>Mariprofundaceae</taxon>
        <taxon>Mariprofundus</taxon>
    </lineage>
</organism>
<dbReference type="STRING" id="314344.AL013_12855"/>
<feature type="signal peptide" evidence="1">
    <location>
        <begin position="1"/>
        <end position="20"/>
    </location>
</feature>
<sequence>MKYSHLSLVTLLFPACLALAAEPVHTENAQAQMQAEQSKKQAFADALRRYLSDEPARMQQLDKAIDSLYSLAFKQEGAFARQPDPAPAGLSAWQKAIDPLHSLNLPRATVTSIKALEQSMKTANHALSAIPVVAANASSVRLTKRQQALMAAADALGALRQQALRLDDQLEDEARRAASAARMLSVEALMLPAPIKEKP</sequence>
<reference evidence="2 3" key="1">
    <citation type="submission" date="2006-09" db="EMBL/GenBank/DDBJ databases">
        <authorList>
            <person name="Emerson D."/>
            <person name="Ferriera S."/>
            <person name="Johnson J."/>
            <person name="Kravitz S."/>
            <person name="Halpern A."/>
            <person name="Remington K."/>
            <person name="Beeson K."/>
            <person name="Tran B."/>
            <person name="Rogers Y.-H."/>
            <person name="Friedman R."/>
            <person name="Venter J.C."/>
        </authorList>
    </citation>
    <scope>NUCLEOTIDE SEQUENCE [LARGE SCALE GENOMIC DNA]</scope>
    <source>
        <strain evidence="2 3">PV-1</strain>
    </source>
</reference>
<keyword evidence="3" id="KW-1185">Reference proteome</keyword>
<dbReference type="Proteomes" id="UP000005297">
    <property type="component" value="Unassembled WGS sequence"/>
</dbReference>
<evidence type="ECO:0000256" key="1">
    <source>
        <dbReference type="SAM" id="SignalP"/>
    </source>
</evidence>
<dbReference type="RefSeq" id="WP_009849453.1">
    <property type="nucleotide sequence ID" value="NZ_DS022294.1"/>
</dbReference>
<dbReference type="EMBL" id="AATS01000005">
    <property type="protein sequence ID" value="EAU54952.1"/>
    <property type="molecule type" value="Genomic_DNA"/>
</dbReference>
<name>Q0EZT2_9PROT</name>
<proteinExistence type="predicted"/>
<dbReference type="HOGENOM" id="CLU_1370774_0_0_0"/>
<protein>
    <submittedName>
        <fullName evidence="2">Uncharacterized protein</fullName>
    </submittedName>
</protein>
<evidence type="ECO:0000313" key="2">
    <source>
        <dbReference type="EMBL" id="EAU54952.1"/>
    </source>
</evidence>